<dbReference type="Proteomes" id="UP000265715">
    <property type="component" value="Unassembled WGS sequence"/>
</dbReference>
<comment type="caution">
    <text evidence="1">The sequence shown here is derived from an EMBL/GenBank/DDBJ whole genome shotgun (WGS) entry which is preliminary data.</text>
</comment>
<sequence length="565" mass="64645">MREVFLPQLPETARVVLAARNPLAAAWHADPGWRSLFRSLSLRNLRPEESRDFLARRGIPEAQHGAVLEFTHGHPLALSLVADVLEGEQGLGFRPDSNPDVVRSLLERFVQQVPSPRHRAALEASALVRVTTEPLLGAALGLDDAHEYFEWLRGLSFVESGPQGLFPHDLAREALDADLRWRNPDRYAELHRRVRGYYTQKLLQSRGLEQQRALIDDVYLHRHNPMVKPFLEWGEFGSVYGEAGRPQDHPAVLEMVERHEGPQSAQVARRWLELQPQGLTVYRGQGHEPAGFMLRLELHAAAEADLEADPATRAAVAYARRQAPPRPGEAMILFRFWMSREHYQQVSPVQSLIFIHAVQQYFAHPKLSWSFFPCASPEFWSPALGYMDIRRAPEADWELDGKRYSQFAHDWRALPVGAWLELLGQRELDPLFRPEQEPERAVPVVVLSEPEFREAVKHALRDFTRPAALARNPLLRSRLLRERTPEPGPADLQALLREAAHGLEANPKDHKLYRALRRTYLEPAATQELAAELLDLPFSTYRRHLTQGIERVAEWLWQRELYGVA</sequence>
<dbReference type="EMBL" id="QXDL01000048">
    <property type="protein sequence ID" value="RIH86251.1"/>
    <property type="molecule type" value="Genomic_DNA"/>
</dbReference>
<evidence type="ECO:0000313" key="1">
    <source>
        <dbReference type="EMBL" id="RIH86251.1"/>
    </source>
</evidence>
<name>A0A399EVK2_9DEIN</name>
<dbReference type="AlphaFoldDB" id="A0A399EVK2"/>
<reference evidence="1 2" key="1">
    <citation type="submission" date="2018-08" db="EMBL/GenBank/DDBJ databases">
        <title>Meiothermus terrae DSM 26712 genome sequencing project.</title>
        <authorList>
            <person name="Da Costa M.S."/>
            <person name="Albuquerque L."/>
            <person name="Raposo P."/>
            <person name="Froufe H.J.C."/>
            <person name="Barroso C.S."/>
            <person name="Egas C."/>
        </authorList>
    </citation>
    <scope>NUCLEOTIDE SEQUENCE [LARGE SCALE GENOMIC DNA]</scope>
    <source>
        <strain evidence="1 2">DSM 26712</strain>
    </source>
</reference>
<evidence type="ECO:0000313" key="2">
    <source>
        <dbReference type="Proteomes" id="UP000265715"/>
    </source>
</evidence>
<gene>
    <name evidence="1" type="ORF">Mterra_01500</name>
</gene>
<organism evidence="1 2">
    <name type="scientific">Calidithermus terrae</name>
    <dbReference type="NCBI Taxonomy" id="1408545"/>
    <lineage>
        <taxon>Bacteria</taxon>
        <taxon>Thermotogati</taxon>
        <taxon>Deinococcota</taxon>
        <taxon>Deinococci</taxon>
        <taxon>Thermales</taxon>
        <taxon>Thermaceae</taxon>
        <taxon>Calidithermus</taxon>
    </lineage>
</organism>
<accession>A0A399EVK2</accession>
<proteinExistence type="predicted"/>
<keyword evidence="2" id="KW-1185">Reference proteome</keyword>
<protein>
    <submittedName>
        <fullName evidence="1">Uncharacterized protein</fullName>
    </submittedName>
</protein>